<dbReference type="EMBL" id="NRSZ01000445">
    <property type="protein sequence ID" value="PNY27220.1"/>
    <property type="molecule type" value="Genomic_DNA"/>
</dbReference>
<feature type="region of interest" description="Disordered" evidence="1">
    <location>
        <begin position="87"/>
        <end position="134"/>
    </location>
</feature>
<keyword evidence="3" id="KW-1185">Reference proteome</keyword>
<accession>A0A2K3QI77</accession>
<evidence type="ECO:0000313" key="2">
    <source>
        <dbReference type="EMBL" id="PNY27220.1"/>
    </source>
</evidence>
<name>A0A2K3QI77_9HYPO</name>
<protein>
    <submittedName>
        <fullName evidence="2">Uncharacterized protein</fullName>
    </submittedName>
</protein>
<sequence length="361" mass="37783">MANPAPRAKDPLDALQLLVNDVLVQTGKALRASRRDTHGNIAPVHGSLQAKLPDTIKQFHAALDDLESDIIRAKSVLLRDLNELQAQRKPAEQLQPRPVEPQSKSPMTIDLDSSPPPAPKDRPIKPEPAAKPVAPFPDMGMSLPEPTQSVTVIKQEHVPAQAPSAAALGAQVKAEGGAGMPTAELKPANGQPDAVGADGTLGINSELNFTDMEFTLAPTNNESHEHLGGDSANPNAHGPCFDLTPFAPPADGADGSGNTMASLDTILPASFAGPTGAPISTGSLAKTDGAKSSELPDSAFADMFTGDGQADGMDFDFSLGDVGMGGDTFDDLMNDRDNTFDTMEHGDFDNTYFGLDKTDDS</sequence>
<gene>
    <name evidence="2" type="ORF">TCAP_02840</name>
</gene>
<dbReference type="OrthoDB" id="5409998at2759"/>
<dbReference type="STRING" id="45235.A0A2K3QI77"/>
<comment type="caution">
    <text evidence="2">The sequence shown here is derived from an EMBL/GenBank/DDBJ whole genome shotgun (WGS) entry which is preliminary data.</text>
</comment>
<evidence type="ECO:0000256" key="1">
    <source>
        <dbReference type="SAM" id="MobiDB-lite"/>
    </source>
</evidence>
<proteinExistence type="predicted"/>
<dbReference type="AlphaFoldDB" id="A0A2K3QI77"/>
<evidence type="ECO:0000313" key="3">
    <source>
        <dbReference type="Proteomes" id="UP000236621"/>
    </source>
</evidence>
<dbReference type="Proteomes" id="UP000236621">
    <property type="component" value="Unassembled WGS sequence"/>
</dbReference>
<organism evidence="2 3">
    <name type="scientific">Tolypocladium capitatum</name>
    <dbReference type="NCBI Taxonomy" id="45235"/>
    <lineage>
        <taxon>Eukaryota</taxon>
        <taxon>Fungi</taxon>
        <taxon>Dikarya</taxon>
        <taxon>Ascomycota</taxon>
        <taxon>Pezizomycotina</taxon>
        <taxon>Sordariomycetes</taxon>
        <taxon>Hypocreomycetidae</taxon>
        <taxon>Hypocreales</taxon>
        <taxon>Ophiocordycipitaceae</taxon>
        <taxon>Tolypocladium</taxon>
    </lineage>
</organism>
<reference evidence="2 3" key="1">
    <citation type="submission" date="2017-08" db="EMBL/GenBank/DDBJ databases">
        <title>Harnessing the power of phylogenomics to disentangle the directionality and signatures of interkingdom host jumping in the parasitic fungal genus Tolypocladium.</title>
        <authorList>
            <person name="Quandt C.A."/>
            <person name="Patterson W."/>
            <person name="Spatafora J.W."/>
        </authorList>
    </citation>
    <scope>NUCLEOTIDE SEQUENCE [LARGE SCALE GENOMIC DNA]</scope>
    <source>
        <strain evidence="2 3">CBS 113982</strain>
    </source>
</reference>